<dbReference type="EMBL" id="JABASA010000011">
    <property type="protein sequence ID" value="NMD49280.1"/>
    <property type="molecule type" value="Genomic_DNA"/>
</dbReference>
<protein>
    <submittedName>
        <fullName evidence="3">YccF domain-containing protein</fullName>
    </submittedName>
</protein>
<keyword evidence="1" id="KW-0472">Membrane</keyword>
<dbReference type="Proteomes" id="UP000532121">
    <property type="component" value="Unassembled WGS sequence"/>
</dbReference>
<organism evidence="3 4">
    <name type="scientific">Streptococcus ratti</name>
    <dbReference type="NCBI Taxonomy" id="1341"/>
    <lineage>
        <taxon>Bacteria</taxon>
        <taxon>Bacillati</taxon>
        <taxon>Bacillota</taxon>
        <taxon>Bacilli</taxon>
        <taxon>Lactobacillales</taxon>
        <taxon>Streptococcaceae</taxon>
        <taxon>Streptococcus</taxon>
    </lineage>
</organism>
<name>A0A7X9LG75_STRRT</name>
<reference evidence="3 4" key="1">
    <citation type="submission" date="2020-04" db="EMBL/GenBank/DDBJ databases">
        <title>MicrobeNet Type strains.</title>
        <authorList>
            <person name="Nicholson A.C."/>
        </authorList>
    </citation>
    <scope>NUCLEOTIDE SEQUENCE [LARGE SCALE GENOMIC DNA]</scope>
    <source>
        <strain evidence="3 4">DSM 22768</strain>
    </source>
</reference>
<proteinExistence type="predicted"/>
<evidence type="ECO:0000313" key="3">
    <source>
        <dbReference type="EMBL" id="NMD49280.1"/>
    </source>
</evidence>
<sequence>MRVLGNIIWFFCAGLWAAIAWYAVGLLLCITVLGIPFGLQCFKIGTFGLFPFGKTIVFSNRFSSLLGNIIWILLVGWELALLHLASAAVLCITIIGIPFAVQSVKMAGISLFPFGVEIID</sequence>
<keyword evidence="1" id="KW-0812">Transmembrane</keyword>
<gene>
    <name evidence="3" type="ORF">HHO37_06285</name>
</gene>
<feature type="transmembrane region" description="Helical" evidence="1">
    <location>
        <begin position="6"/>
        <end position="35"/>
    </location>
</feature>
<dbReference type="InterPro" id="IPR052937">
    <property type="entry name" value="Inner_membrane_protein"/>
</dbReference>
<dbReference type="InterPro" id="IPR005185">
    <property type="entry name" value="YccF"/>
</dbReference>
<dbReference type="PANTHER" id="PTHR42903:SF1">
    <property type="entry name" value="INNER MEMBRANE PROTEIN YCCF"/>
    <property type="match status" value="1"/>
</dbReference>
<dbReference type="RefSeq" id="WP_193523578.1">
    <property type="nucleotide sequence ID" value="NZ_JABASA010000011.1"/>
</dbReference>
<feature type="domain" description="Inner membrane component" evidence="2">
    <location>
        <begin position="66"/>
        <end position="115"/>
    </location>
</feature>
<dbReference type="PANTHER" id="PTHR42903">
    <property type="entry name" value="INNER MEMBRANE PROTEIN YCCF"/>
    <property type="match status" value="1"/>
</dbReference>
<keyword evidence="1" id="KW-1133">Transmembrane helix</keyword>
<dbReference type="AlphaFoldDB" id="A0A7X9LG75"/>
<dbReference type="GO" id="GO:0005886">
    <property type="term" value="C:plasma membrane"/>
    <property type="evidence" value="ECO:0007669"/>
    <property type="project" value="TreeGrafter"/>
</dbReference>
<dbReference type="PIRSF" id="PIRSF028777">
    <property type="entry name" value="UCP028777"/>
    <property type="match status" value="1"/>
</dbReference>
<accession>A0A7X9LG75</accession>
<dbReference type="InterPro" id="IPR031308">
    <property type="entry name" value="UCP028777"/>
</dbReference>
<evidence type="ECO:0000313" key="4">
    <source>
        <dbReference type="Proteomes" id="UP000532121"/>
    </source>
</evidence>
<feature type="transmembrane region" description="Helical" evidence="1">
    <location>
        <begin position="80"/>
        <end position="101"/>
    </location>
</feature>
<dbReference type="Pfam" id="PF03733">
    <property type="entry name" value="YccF"/>
    <property type="match status" value="2"/>
</dbReference>
<comment type="caution">
    <text evidence="3">The sequence shown here is derived from an EMBL/GenBank/DDBJ whole genome shotgun (WGS) entry which is preliminary data.</text>
</comment>
<evidence type="ECO:0000256" key="1">
    <source>
        <dbReference type="SAM" id="Phobius"/>
    </source>
</evidence>
<feature type="domain" description="Inner membrane component" evidence="2">
    <location>
        <begin position="4"/>
        <end position="54"/>
    </location>
</feature>
<evidence type="ECO:0000259" key="2">
    <source>
        <dbReference type="Pfam" id="PF03733"/>
    </source>
</evidence>
<feature type="transmembrane region" description="Helical" evidence="1">
    <location>
        <begin position="56"/>
        <end position="74"/>
    </location>
</feature>
<dbReference type="NCBIfam" id="NF008740">
    <property type="entry name" value="PRK11770.1-2"/>
    <property type="match status" value="1"/>
</dbReference>